<gene>
    <name evidence="2" type="ORF">PQR03_20115</name>
</gene>
<evidence type="ECO:0000313" key="3">
    <source>
        <dbReference type="Proteomes" id="UP001629274"/>
    </source>
</evidence>
<evidence type="ECO:0000313" key="2">
    <source>
        <dbReference type="EMBL" id="MFM0240436.1"/>
    </source>
</evidence>
<feature type="domain" description="FRG" evidence="1">
    <location>
        <begin position="156"/>
        <end position="253"/>
    </location>
</feature>
<dbReference type="Proteomes" id="UP001629274">
    <property type="component" value="Unassembled WGS sequence"/>
</dbReference>
<proteinExistence type="predicted"/>
<dbReference type="InterPro" id="IPR014966">
    <property type="entry name" value="FRG-dom"/>
</dbReference>
<dbReference type="RefSeq" id="WP_408262921.1">
    <property type="nucleotide sequence ID" value="NZ_JAQQCK010000008.1"/>
</dbReference>
<sequence length="376" mass="42759">MNGQWLGVKHMNPGLVQRDSNLVINIDKLNHFYRGAIFDWPLDPPHICAFIPLQVPIDLNPFTFESRVYAFAGPNEPQFVDGSEYFGKLTGKPVSVPRRVYVEGDWCGDRMRLSYTTDLGTGGHAVVERMGKNPKSDLVARRITWEEAKNVFGHAPYRTCAYRGHANSEWPLRSLYHREGRADLYRYNAEDMRLLYNRLSGSLPQPMNMLDNDSRGGFLHLLQHHGYPTPLLDWSYSPYVAAFFAFRHCGVAQDGAEERYVRIFKFDMETYLTTVEPISLLATPRSNLTFMEFPTQNNPRAVPQHALSALTSVDDIERYIKLREGFFGKAFLEAFDIPISEASKALSDLRSMGITVGSLFPGIDGACEEMRSVRFP</sequence>
<comment type="caution">
    <text evidence="2">The sequence shown here is derived from an EMBL/GenBank/DDBJ whole genome shotgun (WGS) entry which is preliminary data.</text>
</comment>
<organism evidence="2 3">
    <name type="scientific">Paraburkholderia phytofirmans</name>
    <dbReference type="NCBI Taxonomy" id="261302"/>
    <lineage>
        <taxon>Bacteria</taxon>
        <taxon>Pseudomonadati</taxon>
        <taxon>Pseudomonadota</taxon>
        <taxon>Betaproteobacteria</taxon>
        <taxon>Burkholderiales</taxon>
        <taxon>Burkholderiaceae</taxon>
        <taxon>Paraburkholderia</taxon>
    </lineage>
</organism>
<accession>A0ABW9BJ68</accession>
<name>A0ABW9BJ68_9BURK</name>
<protein>
    <submittedName>
        <fullName evidence="2">FRG domain-containing protein</fullName>
    </submittedName>
</protein>
<dbReference type="EMBL" id="JAQQDR010000007">
    <property type="protein sequence ID" value="MFM0240436.1"/>
    <property type="molecule type" value="Genomic_DNA"/>
</dbReference>
<dbReference type="Pfam" id="PF08867">
    <property type="entry name" value="FRG"/>
    <property type="match status" value="1"/>
</dbReference>
<reference evidence="2 3" key="1">
    <citation type="journal article" date="2024" name="Chem. Sci.">
        <title>Discovery of megapolipeptins by genome mining of a Burkholderiales bacteria collection.</title>
        <authorList>
            <person name="Paulo B.S."/>
            <person name="Recchia M.J.J."/>
            <person name="Lee S."/>
            <person name="Fergusson C.H."/>
            <person name="Romanowski S.B."/>
            <person name="Hernandez A."/>
            <person name="Krull N."/>
            <person name="Liu D.Y."/>
            <person name="Cavanagh H."/>
            <person name="Bos A."/>
            <person name="Gray C.A."/>
            <person name="Murphy B.T."/>
            <person name="Linington R.G."/>
            <person name="Eustaquio A.S."/>
        </authorList>
    </citation>
    <scope>NUCLEOTIDE SEQUENCE [LARGE SCALE GENOMIC DNA]</scope>
    <source>
        <strain evidence="2 3">RL17-351-BIE-A</strain>
    </source>
</reference>
<dbReference type="SMART" id="SM00901">
    <property type="entry name" value="FRG"/>
    <property type="match status" value="1"/>
</dbReference>
<keyword evidence="3" id="KW-1185">Reference proteome</keyword>
<evidence type="ECO:0000259" key="1">
    <source>
        <dbReference type="SMART" id="SM00901"/>
    </source>
</evidence>